<evidence type="ECO:0000256" key="1">
    <source>
        <dbReference type="SAM" id="MobiDB-lite"/>
    </source>
</evidence>
<protein>
    <submittedName>
        <fullName evidence="3">Glycosyltransferase involved in cell wall bisynthesis</fullName>
    </submittedName>
</protein>
<dbReference type="EMBL" id="FTOM01000001">
    <property type="protein sequence ID" value="SIS52917.1"/>
    <property type="molecule type" value="Genomic_DNA"/>
</dbReference>
<dbReference type="Pfam" id="PF00535">
    <property type="entry name" value="Glycos_transf_2"/>
    <property type="match status" value="1"/>
</dbReference>
<evidence type="ECO:0000313" key="3">
    <source>
        <dbReference type="EMBL" id="SIS52917.1"/>
    </source>
</evidence>
<dbReference type="STRING" id="407234.SAMN05421795_101341"/>
<dbReference type="Proteomes" id="UP000186098">
    <property type="component" value="Unassembled WGS sequence"/>
</dbReference>
<keyword evidence="3" id="KW-0808">Transferase</keyword>
<sequence>MTDMPQPDQIPPESAPPETASSDKILVFVPCYNCAPQIGRVLAQFTPEQGRWFAEILVLDNGSRDGTLAAARAAAPDACVPRVRIARNRTNVNLGGSHKAAFAYAAAHGFSHVAVLHGDDQGAIADLIPVLAAGRHRRHDACLGARFAPGARLQGYSRVRILGNLGMNALFSLGAGRRVRDLGSGLNIFARPVFADMDLTRAADDLRFNIFLLLGLIDQRRDFIYFPITWREDDQISNVRLVSQAWGTLRILFDHVARRGHFRRADHRAEVPDGYVFDVLHDITPAAGQGAGHGAGKGAGA</sequence>
<evidence type="ECO:0000313" key="4">
    <source>
        <dbReference type="Proteomes" id="UP000186098"/>
    </source>
</evidence>
<keyword evidence="4" id="KW-1185">Reference proteome</keyword>
<dbReference type="AlphaFoldDB" id="A0A1N7JUA6"/>
<reference evidence="4" key="1">
    <citation type="submission" date="2017-01" db="EMBL/GenBank/DDBJ databases">
        <authorList>
            <person name="Varghese N."/>
            <person name="Submissions S."/>
        </authorList>
    </citation>
    <scope>NUCLEOTIDE SEQUENCE [LARGE SCALE GENOMIC DNA]</scope>
    <source>
        <strain evidence="4">DSM 18714</strain>
    </source>
</reference>
<dbReference type="Gene3D" id="3.90.550.10">
    <property type="entry name" value="Spore Coat Polysaccharide Biosynthesis Protein SpsA, Chain A"/>
    <property type="match status" value="1"/>
</dbReference>
<evidence type="ECO:0000259" key="2">
    <source>
        <dbReference type="Pfam" id="PF00535"/>
    </source>
</evidence>
<feature type="domain" description="Glycosyltransferase 2-like" evidence="2">
    <location>
        <begin position="27"/>
        <end position="160"/>
    </location>
</feature>
<dbReference type="CDD" id="cd04179">
    <property type="entry name" value="DPM_DPG-synthase_like"/>
    <property type="match status" value="1"/>
</dbReference>
<dbReference type="InterPro" id="IPR029044">
    <property type="entry name" value="Nucleotide-diphossugar_trans"/>
</dbReference>
<name>A0A1N7JUA6_9RHOB</name>
<gene>
    <name evidence="3" type="ORF">SAMN05421795_101341</name>
</gene>
<dbReference type="PANTHER" id="PTHR48090:SF7">
    <property type="entry name" value="RFBJ PROTEIN"/>
    <property type="match status" value="1"/>
</dbReference>
<proteinExistence type="predicted"/>
<dbReference type="RefSeq" id="WP_159440031.1">
    <property type="nucleotide sequence ID" value="NZ_FTOM01000001.1"/>
</dbReference>
<dbReference type="InterPro" id="IPR001173">
    <property type="entry name" value="Glyco_trans_2-like"/>
</dbReference>
<dbReference type="PANTHER" id="PTHR48090">
    <property type="entry name" value="UNDECAPRENYL-PHOSPHATE 4-DEOXY-4-FORMAMIDO-L-ARABINOSE TRANSFERASE-RELATED"/>
    <property type="match status" value="1"/>
</dbReference>
<dbReference type="SUPFAM" id="SSF53448">
    <property type="entry name" value="Nucleotide-diphospho-sugar transferases"/>
    <property type="match status" value="1"/>
</dbReference>
<dbReference type="GO" id="GO:0016740">
    <property type="term" value="F:transferase activity"/>
    <property type="evidence" value="ECO:0007669"/>
    <property type="project" value="UniProtKB-KW"/>
</dbReference>
<feature type="region of interest" description="Disordered" evidence="1">
    <location>
        <begin position="1"/>
        <end position="20"/>
    </location>
</feature>
<organism evidence="3 4">
    <name type="scientific">Phaeovulum vinaykumarii</name>
    <dbReference type="NCBI Taxonomy" id="407234"/>
    <lineage>
        <taxon>Bacteria</taxon>
        <taxon>Pseudomonadati</taxon>
        <taxon>Pseudomonadota</taxon>
        <taxon>Alphaproteobacteria</taxon>
        <taxon>Rhodobacterales</taxon>
        <taxon>Paracoccaceae</taxon>
        <taxon>Phaeovulum</taxon>
    </lineage>
</organism>
<dbReference type="InterPro" id="IPR050256">
    <property type="entry name" value="Glycosyltransferase_2"/>
</dbReference>
<accession>A0A1N7JUA6</accession>